<dbReference type="EMBL" id="LXMA01000002">
    <property type="protein sequence ID" value="OAT74075.1"/>
    <property type="molecule type" value="Genomic_DNA"/>
</dbReference>
<proteinExistence type="predicted"/>
<accession>A0A1B7KVL8</accession>
<feature type="region of interest" description="Disordered" evidence="1">
    <location>
        <begin position="1"/>
        <end position="23"/>
    </location>
</feature>
<protein>
    <submittedName>
        <fullName evidence="2">Uncharacterized protein</fullName>
    </submittedName>
</protein>
<reference evidence="3" key="1">
    <citation type="submission" date="2016-05" db="EMBL/GenBank/DDBJ databases">
        <authorList>
            <person name="Wang W."/>
            <person name="Zhu L."/>
        </authorList>
    </citation>
    <scope>NUCLEOTIDE SEQUENCE [LARGE SCALE GENOMIC DNA]</scope>
    <source>
        <strain evidence="3">W-2</strain>
    </source>
</reference>
<evidence type="ECO:0000313" key="2">
    <source>
        <dbReference type="EMBL" id="OAT74075.1"/>
    </source>
</evidence>
<organism evidence="2 3">
    <name type="scientific">Parageobacillus thermoglucosidasius</name>
    <name type="common">Geobacillus thermoglucosidasius</name>
    <dbReference type="NCBI Taxonomy" id="1426"/>
    <lineage>
        <taxon>Bacteria</taxon>
        <taxon>Bacillati</taxon>
        <taxon>Bacillota</taxon>
        <taxon>Bacilli</taxon>
        <taxon>Bacillales</taxon>
        <taxon>Anoxybacillaceae</taxon>
        <taxon>Parageobacillus</taxon>
    </lineage>
</organism>
<sequence length="73" mass="7363">MPATRNGDCAPFSAIPRSQPAETPGGAVLPLSLRPLASQLFGRTGGTVSLKRALMDILGAAKLAQPSAFAVSG</sequence>
<gene>
    <name evidence="2" type="ORF">A7K69_16070</name>
</gene>
<dbReference type="Proteomes" id="UP000078290">
    <property type="component" value="Unassembled WGS sequence"/>
</dbReference>
<comment type="caution">
    <text evidence="2">The sequence shown here is derived from an EMBL/GenBank/DDBJ whole genome shotgun (WGS) entry which is preliminary data.</text>
</comment>
<evidence type="ECO:0000313" key="3">
    <source>
        <dbReference type="Proteomes" id="UP000078290"/>
    </source>
</evidence>
<name>A0A1B7KVL8_PARTM</name>
<evidence type="ECO:0000256" key="1">
    <source>
        <dbReference type="SAM" id="MobiDB-lite"/>
    </source>
</evidence>
<dbReference type="AlphaFoldDB" id="A0A1B7KVL8"/>